<keyword evidence="2" id="KW-1185">Reference proteome</keyword>
<name>A0ABS1C6A5_9BACT</name>
<comment type="caution">
    <text evidence="1">The sequence shown here is derived from an EMBL/GenBank/DDBJ whole genome shotgun (WGS) entry which is preliminary data.</text>
</comment>
<protein>
    <submittedName>
        <fullName evidence="1">Glycosyltransferase</fullName>
    </submittedName>
</protein>
<dbReference type="Gene3D" id="3.40.50.2000">
    <property type="entry name" value="Glycogen Phosphorylase B"/>
    <property type="match status" value="1"/>
</dbReference>
<evidence type="ECO:0000313" key="2">
    <source>
        <dbReference type="Proteomes" id="UP000644147"/>
    </source>
</evidence>
<organism evidence="1 2">
    <name type="scientific">Adhaeribacter terrigena</name>
    <dbReference type="NCBI Taxonomy" id="2793070"/>
    <lineage>
        <taxon>Bacteria</taxon>
        <taxon>Pseudomonadati</taxon>
        <taxon>Bacteroidota</taxon>
        <taxon>Cytophagia</taxon>
        <taxon>Cytophagales</taxon>
        <taxon>Hymenobacteraceae</taxon>
        <taxon>Adhaeribacter</taxon>
    </lineage>
</organism>
<reference evidence="1 2" key="1">
    <citation type="submission" date="2020-12" db="EMBL/GenBank/DDBJ databases">
        <title>Bacterial novel species Adhaeribacter sp. BT258 isolated from soil.</title>
        <authorList>
            <person name="Jung H.-Y."/>
        </authorList>
    </citation>
    <scope>NUCLEOTIDE SEQUENCE [LARGE SCALE GENOMIC DNA]</scope>
    <source>
        <strain evidence="1 2">BT258</strain>
    </source>
</reference>
<dbReference type="SUPFAM" id="SSF53756">
    <property type="entry name" value="UDP-Glycosyltransferase/glycogen phosphorylase"/>
    <property type="match status" value="1"/>
</dbReference>
<evidence type="ECO:0000313" key="1">
    <source>
        <dbReference type="EMBL" id="MBK0404105.1"/>
    </source>
</evidence>
<sequence length="363" mass="42107">MPTSIKPNLFICTSNQFGYLTDTYKYCEYGRHHFNITYLCWDYNLPKIELNNVSIIYINRNGNLFTRNFRLLQAIYDFINKNNFKYNFIVYIRGISIVKLLLPTSSIILDIRTASVHTKKSKRIIYNSFLRIESIFFKRISVISEGVANSLRLKKFQVLPLGGDNFKPISSRNLILTFIYVGTLAGRDIITFVKAFYQFCLNNSDQHFVLKIIGDSPNNELEELQDFVNQNQILNIELLGRVNQKDLHKQFLNANIGVSYIPIKPWYEFQPPTKTFEYLVSGLPVIATSTFENKKIIRENNGVLIDDNFDSIINGLEAIKNKFYSGGYDENLIKSESEKFSWKFIVENFLKSVLENGTFPKST</sequence>
<dbReference type="RefSeq" id="WP_200506943.1">
    <property type="nucleotide sequence ID" value="NZ_JAEHFX010000007.1"/>
</dbReference>
<dbReference type="Pfam" id="PF13692">
    <property type="entry name" value="Glyco_trans_1_4"/>
    <property type="match status" value="1"/>
</dbReference>
<proteinExistence type="predicted"/>
<gene>
    <name evidence="1" type="ORF">I5M27_14005</name>
</gene>
<accession>A0ABS1C6A5</accession>
<dbReference type="Proteomes" id="UP000644147">
    <property type="component" value="Unassembled WGS sequence"/>
</dbReference>
<dbReference type="EMBL" id="JAEHFX010000007">
    <property type="protein sequence ID" value="MBK0404105.1"/>
    <property type="molecule type" value="Genomic_DNA"/>
</dbReference>